<reference evidence="3 4" key="1">
    <citation type="journal article" date="2021" name="Int. J. Syst. Evol. Microbiol.">
        <title>Reticulibacter mediterranei gen. nov., sp. nov., within the new family Reticulibacteraceae fam. nov., and Ktedonospora formicarum gen. nov., sp. nov., Ktedonobacter robiniae sp. nov., Dictyobacter formicarum sp. nov. and Dictyobacter arantiisoli sp. nov., belonging to the class Ktedonobacteria.</title>
        <authorList>
            <person name="Yabe S."/>
            <person name="Zheng Y."/>
            <person name="Wang C.M."/>
            <person name="Sakai Y."/>
            <person name="Abe K."/>
            <person name="Yokota A."/>
            <person name="Donadio S."/>
            <person name="Cavaletti L."/>
            <person name="Monciardini P."/>
        </authorList>
    </citation>
    <scope>NUCLEOTIDE SEQUENCE [LARGE SCALE GENOMIC DNA]</scope>
    <source>
        <strain evidence="3 4">SOSP1-9</strain>
    </source>
</reference>
<feature type="region of interest" description="Disordered" evidence="1">
    <location>
        <begin position="1"/>
        <end position="28"/>
    </location>
</feature>
<protein>
    <submittedName>
        <fullName evidence="3">Uncharacterized protein</fullName>
    </submittedName>
</protein>
<evidence type="ECO:0000256" key="2">
    <source>
        <dbReference type="SAM" id="Phobius"/>
    </source>
</evidence>
<keyword evidence="4" id="KW-1185">Reference proteome</keyword>
<feature type="transmembrane region" description="Helical" evidence="2">
    <location>
        <begin position="135"/>
        <end position="157"/>
    </location>
</feature>
<dbReference type="EMBL" id="BNJJ01000010">
    <property type="protein sequence ID" value="GHO85961.1"/>
    <property type="molecule type" value="Genomic_DNA"/>
</dbReference>
<evidence type="ECO:0000256" key="1">
    <source>
        <dbReference type="SAM" id="MobiDB-lite"/>
    </source>
</evidence>
<proteinExistence type="predicted"/>
<keyword evidence="2" id="KW-0472">Membrane</keyword>
<keyword evidence="2" id="KW-0812">Transmembrane</keyword>
<feature type="transmembrane region" description="Helical" evidence="2">
    <location>
        <begin position="177"/>
        <end position="202"/>
    </location>
</feature>
<dbReference type="Proteomes" id="UP000635565">
    <property type="component" value="Unassembled WGS sequence"/>
</dbReference>
<evidence type="ECO:0000313" key="3">
    <source>
        <dbReference type="EMBL" id="GHO85961.1"/>
    </source>
</evidence>
<organism evidence="3 4">
    <name type="scientific">Dictyobacter formicarum</name>
    <dbReference type="NCBI Taxonomy" id="2778368"/>
    <lineage>
        <taxon>Bacteria</taxon>
        <taxon>Bacillati</taxon>
        <taxon>Chloroflexota</taxon>
        <taxon>Ktedonobacteria</taxon>
        <taxon>Ktedonobacterales</taxon>
        <taxon>Dictyobacteraceae</taxon>
        <taxon>Dictyobacter</taxon>
    </lineage>
</organism>
<name>A0ABQ3VKP4_9CHLR</name>
<comment type="caution">
    <text evidence="3">The sequence shown here is derived from an EMBL/GenBank/DDBJ whole genome shotgun (WGS) entry which is preliminary data.</text>
</comment>
<dbReference type="RefSeq" id="WP_201363588.1">
    <property type="nucleotide sequence ID" value="NZ_BNJJ01000010.1"/>
</dbReference>
<gene>
    <name evidence="3" type="ORF">KSZ_39670</name>
</gene>
<accession>A0ABQ3VKP4</accession>
<sequence>MLQNSTPTPPERSTPLPAQPQQPQPAAPFYQEQHGYPGYSPLPTQSPSTGKIALKYGLIFGAILVARLIIGYVFTLLFNQAIPQIRATYHLPVSTIAIYSFLLTAFFTFLDWIIYFLAGLFAARQTRKISPAVFACLWANLCYSVVSCLLTGISLVYTMSIFAGRSALIASYLTSAGINFAVVLILLHIGLGTGIGALGGLLGKNIAPRQTPYFTR</sequence>
<feature type="transmembrane region" description="Helical" evidence="2">
    <location>
        <begin position="56"/>
        <end position="78"/>
    </location>
</feature>
<feature type="compositionally biased region" description="Pro residues" evidence="1">
    <location>
        <begin position="7"/>
        <end position="26"/>
    </location>
</feature>
<feature type="transmembrane region" description="Helical" evidence="2">
    <location>
        <begin position="98"/>
        <end position="123"/>
    </location>
</feature>
<keyword evidence="2" id="KW-1133">Transmembrane helix</keyword>
<evidence type="ECO:0000313" key="4">
    <source>
        <dbReference type="Proteomes" id="UP000635565"/>
    </source>
</evidence>